<evidence type="ECO:0000313" key="2">
    <source>
        <dbReference type="EMBL" id="KIY68809.1"/>
    </source>
</evidence>
<sequence length="341" mass="38419">MNALHLEDQVSFDFSFDDTKVQLLHSNGDTTPLVSHQAASGLEPGEFTKRKKDAWNQLNLQRNLASFFGSYSMAFRPSDTVLKAILSVYQHNSVCSVLNDRLRLDETPALRLPVDCSLEVDHSEHTTPIFTKHPRTGKIARHLYPYATLPRFSLPSMDPGLLGVAAYIFDRDTEDHRDPCPLDIEQRFRDLWDTHEIIEHCAVFYKQLPTPPSSPPDSFRGESPVSHKRKHADDGQARPIKRSRIAVPSRHITPRQRPRRVDPKRATGSNSPHASTTPDVAPSLVIKPPSPLKRKRAASVQDCPVQQASTTKRPRKDLPAATIPTRTVYERAVKGRGRRLT</sequence>
<name>A0A0D7BFA9_9AGAR</name>
<reference evidence="2 3" key="1">
    <citation type="journal article" date="2015" name="Fungal Genet. Biol.">
        <title>Evolution of novel wood decay mechanisms in Agaricales revealed by the genome sequences of Fistulina hepatica and Cylindrobasidium torrendii.</title>
        <authorList>
            <person name="Floudas D."/>
            <person name="Held B.W."/>
            <person name="Riley R."/>
            <person name="Nagy L.G."/>
            <person name="Koehler G."/>
            <person name="Ransdell A.S."/>
            <person name="Younus H."/>
            <person name="Chow J."/>
            <person name="Chiniquy J."/>
            <person name="Lipzen A."/>
            <person name="Tritt A."/>
            <person name="Sun H."/>
            <person name="Haridas S."/>
            <person name="LaButti K."/>
            <person name="Ohm R.A."/>
            <person name="Kues U."/>
            <person name="Blanchette R.A."/>
            <person name="Grigoriev I.V."/>
            <person name="Minto R.E."/>
            <person name="Hibbett D.S."/>
        </authorList>
    </citation>
    <scope>NUCLEOTIDE SEQUENCE [LARGE SCALE GENOMIC DNA]</scope>
    <source>
        <strain evidence="2 3">FP15055 ss-10</strain>
    </source>
</reference>
<dbReference type="AlphaFoldDB" id="A0A0D7BFA9"/>
<dbReference type="EMBL" id="KN880495">
    <property type="protein sequence ID" value="KIY68809.1"/>
    <property type="molecule type" value="Genomic_DNA"/>
</dbReference>
<accession>A0A0D7BFA9</accession>
<gene>
    <name evidence="2" type="ORF">CYLTODRAFT_489435</name>
</gene>
<feature type="region of interest" description="Disordered" evidence="1">
    <location>
        <begin position="209"/>
        <end position="322"/>
    </location>
</feature>
<evidence type="ECO:0000256" key="1">
    <source>
        <dbReference type="SAM" id="MobiDB-lite"/>
    </source>
</evidence>
<feature type="compositionally biased region" description="Polar residues" evidence="1">
    <location>
        <begin position="267"/>
        <end position="278"/>
    </location>
</feature>
<keyword evidence="3" id="KW-1185">Reference proteome</keyword>
<dbReference type="Proteomes" id="UP000054007">
    <property type="component" value="Unassembled WGS sequence"/>
</dbReference>
<proteinExistence type="predicted"/>
<organism evidence="2 3">
    <name type="scientific">Cylindrobasidium torrendii FP15055 ss-10</name>
    <dbReference type="NCBI Taxonomy" id="1314674"/>
    <lineage>
        <taxon>Eukaryota</taxon>
        <taxon>Fungi</taxon>
        <taxon>Dikarya</taxon>
        <taxon>Basidiomycota</taxon>
        <taxon>Agaricomycotina</taxon>
        <taxon>Agaricomycetes</taxon>
        <taxon>Agaricomycetidae</taxon>
        <taxon>Agaricales</taxon>
        <taxon>Marasmiineae</taxon>
        <taxon>Physalacriaceae</taxon>
        <taxon>Cylindrobasidium</taxon>
    </lineage>
</organism>
<protein>
    <submittedName>
        <fullName evidence="2">Uncharacterized protein</fullName>
    </submittedName>
</protein>
<evidence type="ECO:0000313" key="3">
    <source>
        <dbReference type="Proteomes" id="UP000054007"/>
    </source>
</evidence>